<feature type="domain" description="Aminotransferase class I/classII large" evidence="8">
    <location>
        <begin position="37"/>
        <end position="395"/>
    </location>
</feature>
<evidence type="ECO:0000259" key="8">
    <source>
        <dbReference type="Pfam" id="PF00155"/>
    </source>
</evidence>
<keyword evidence="5 7" id="KW-0808">Transferase</keyword>
<dbReference type="InterPro" id="IPR015424">
    <property type="entry name" value="PyrdxlP-dep_Trfase"/>
</dbReference>
<dbReference type="InterPro" id="IPR050596">
    <property type="entry name" value="AspAT/PAT-like"/>
</dbReference>
<dbReference type="GO" id="GO:0008483">
    <property type="term" value="F:transaminase activity"/>
    <property type="evidence" value="ECO:0007669"/>
    <property type="project" value="UniProtKB-KW"/>
</dbReference>
<dbReference type="PANTHER" id="PTHR46383:SF1">
    <property type="entry name" value="ASPARTATE AMINOTRANSFERASE"/>
    <property type="match status" value="1"/>
</dbReference>
<dbReference type="Gene3D" id="3.90.1150.10">
    <property type="entry name" value="Aspartate Aminotransferase, domain 1"/>
    <property type="match status" value="1"/>
</dbReference>
<evidence type="ECO:0000313" key="9">
    <source>
        <dbReference type="EMBL" id="HGQ17986.1"/>
    </source>
</evidence>
<organism evidence="9">
    <name type="scientific">Ignisphaera aggregans</name>
    <dbReference type="NCBI Taxonomy" id="334771"/>
    <lineage>
        <taxon>Archaea</taxon>
        <taxon>Thermoproteota</taxon>
        <taxon>Thermoprotei</taxon>
        <taxon>Desulfurococcales</taxon>
        <taxon>Desulfurococcaceae</taxon>
        <taxon>Ignisphaera</taxon>
    </lineage>
</organism>
<dbReference type="EC" id="2.6.1.-" evidence="7"/>
<evidence type="ECO:0000256" key="2">
    <source>
        <dbReference type="ARBA" id="ARBA00007441"/>
    </source>
</evidence>
<dbReference type="SUPFAM" id="SSF53383">
    <property type="entry name" value="PLP-dependent transferases"/>
    <property type="match status" value="1"/>
</dbReference>
<gene>
    <name evidence="9" type="ORF">ENU30_03250</name>
</gene>
<keyword evidence="6" id="KW-0663">Pyridoxal phosphate</keyword>
<comment type="similarity">
    <text evidence="2 7">Belongs to the class-I pyridoxal-phosphate-dependent aminotransferase family.</text>
</comment>
<name>A0A7J3JPI7_9CREN</name>
<dbReference type="GO" id="GO:0030170">
    <property type="term" value="F:pyridoxal phosphate binding"/>
    <property type="evidence" value="ECO:0007669"/>
    <property type="project" value="InterPro"/>
</dbReference>
<dbReference type="CDD" id="cd00609">
    <property type="entry name" value="AAT_like"/>
    <property type="match status" value="1"/>
</dbReference>
<dbReference type="InterPro" id="IPR015422">
    <property type="entry name" value="PyrdxlP-dep_Trfase_small"/>
</dbReference>
<evidence type="ECO:0000256" key="6">
    <source>
        <dbReference type="ARBA" id="ARBA00022898"/>
    </source>
</evidence>
<evidence type="ECO:0000256" key="4">
    <source>
        <dbReference type="ARBA" id="ARBA00022576"/>
    </source>
</evidence>
<dbReference type="InterPro" id="IPR015421">
    <property type="entry name" value="PyrdxlP-dep_Trfase_major"/>
</dbReference>
<dbReference type="Gene3D" id="3.40.640.10">
    <property type="entry name" value="Type I PLP-dependent aspartate aminotransferase-like (Major domain)"/>
    <property type="match status" value="1"/>
</dbReference>
<evidence type="ECO:0000256" key="7">
    <source>
        <dbReference type="RuleBase" id="RU000481"/>
    </source>
</evidence>
<dbReference type="EMBL" id="DTBZ01000072">
    <property type="protein sequence ID" value="HGQ17986.1"/>
    <property type="molecule type" value="Genomic_DNA"/>
</dbReference>
<reference evidence="9" key="1">
    <citation type="journal article" date="2020" name="mSystems">
        <title>Genome- and Community-Level Interaction Insights into Carbon Utilization and Element Cycling Functions of Hydrothermarchaeota in Hydrothermal Sediment.</title>
        <authorList>
            <person name="Zhou Z."/>
            <person name="Liu Y."/>
            <person name="Xu W."/>
            <person name="Pan J."/>
            <person name="Luo Z.H."/>
            <person name="Li M."/>
        </authorList>
    </citation>
    <scope>NUCLEOTIDE SEQUENCE [LARGE SCALE GENOMIC DNA]</scope>
    <source>
        <strain evidence="9">SpSt-657</strain>
    </source>
</reference>
<dbReference type="InterPro" id="IPR004839">
    <property type="entry name" value="Aminotransferase_I/II_large"/>
</dbReference>
<dbReference type="GO" id="GO:0006520">
    <property type="term" value="P:amino acid metabolic process"/>
    <property type="evidence" value="ECO:0007669"/>
    <property type="project" value="InterPro"/>
</dbReference>
<dbReference type="InterPro" id="IPR004838">
    <property type="entry name" value="NHTrfase_class1_PyrdxlP-BS"/>
</dbReference>
<evidence type="ECO:0000256" key="1">
    <source>
        <dbReference type="ARBA" id="ARBA00001933"/>
    </source>
</evidence>
<comment type="cofactor">
    <cofactor evidence="1 7">
        <name>pyridoxal 5'-phosphate</name>
        <dbReference type="ChEBI" id="CHEBI:597326"/>
    </cofactor>
</comment>
<accession>A0A7J3JPI7</accession>
<sequence>MIPPTIKMFKDVITSLRGEAGFRYIAKAREMVRAGFKVINFGVGQPDIPTFQHIVNEAKKALDSGFTGYTETPGIPELRIAIAEYLNSKYRADVRADEVIVTPGAKPAIFLAIASYIEPGDEVIIPEPSFPAYPEIVRFLGAKPVYVPLKWLGGDGGFEIDLNAIENAITSKTKMIVINNPHNPTGAVFDSKQIEEIYRIAIEHGLLILADEIYDNFLYDGNRLKSFISFTDWRDHILYVNGFSKTFSMTGWRLGYLVTRGEVASKITRLAVNIWSCATSFVQKAGVAALKGSWDPVENMIKLFERRRNIAVEKLREIKDIEVWPCKGAFYLFPYIGSVLKTANMSSEQFVEKLIEKKHVVVLPGSVFPEKAGAEFIRISFALSENAIIEGIERLKSFIEELVGNRKS</sequence>
<dbReference type="PROSITE" id="PS00105">
    <property type="entry name" value="AA_TRANSFER_CLASS_1"/>
    <property type="match status" value="1"/>
</dbReference>
<comment type="caution">
    <text evidence="9">The sequence shown here is derived from an EMBL/GenBank/DDBJ whole genome shotgun (WGS) entry which is preliminary data.</text>
</comment>
<dbReference type="AlphaFoldDB" id="A0A7J3JPI7"/>
<comment type="subunit">
    <text evidence="3">Homodimer.</text>
</comment>
<dbReference type="FunFam" id="3.40.640.10:FF:000033">
    <property type="entry name" value="Aspartate aminotransferase"/>
    <property type="match status" value="1"/>
</dbReference>
<evidence type="ECO:0000256" key="5">
    <source>
        <dbReference type="ARBA" id="ARBA00022679"/>
    </source>
</evidence>
<dbReference type="PANTHER" id="PTHR46383">
    <property type="entry name" value="ASPARTATE AMINOTRANSFERASE"/>
    <property type="match status" value="1"/>
</dbReference>
<protein>
    <recommendedName>
        <fullName evidence="7">Aminotransferase</fullName>
        <ecNumber evidence="7">2.6.1.-</ecNumber>
    </recommendedName>
</protein>
<evidence type="ECO:0000256" key="3">
    <source>
        <dbReference type="ARBA" id="ARBA00011738"/>
    </source>
</evidence>
<keyword evidence="4 7" id="KW-0032">Aminotransferase</keyword>
<proteinExistence type="inferred from homology"/>
<dbReference type="Pfam" id="PF00155">
    <property type="entry name" value="Aminotran_1_2"/>
    <property type="match status" value="1"/>
</dbReference>